<dbReference type="SUPFAM" id="SSF46894">
    <property type="entry name" value="C-terminal effector domain of the bipartite response regulators"/>
    <property type="match status" value="1"/>
</dbReference>
<dbReference type="SUPFAM" id="SSF52172">
    <property type="entry name" value="CheY-like"/>
    <property type="match status" value="1"/>
</dbReference>
<evidence type="ECO:0000256" key="3">
    <source>
        <dbReference type="ARBA" id="ARBA00023012"/>
    </source>
</evidence>
<reference evidence="12 13" key="1">
    <citation type="submission" date="2013-02" db="EMBL/GenBank/DDBJ databases">
        <title>Genome sequence of Clostridium saccharoperbutylacetonicum N1-4(HMT).</title>
        <authorList>
            <person name="Poehlein A."/>
            <person name="Daniel R."/>
        </authorList>
    </citation>
    <scope>NUCLEOTIDE SEQUENCE [LARGE SCALE GENOMIC DNA]</scope>
    <source>
        <strain evidence="13">N1-4(HMT)</strain>
    </source>
</reference>
<dbReference type="Gene3D" id="3.40.50.2300">
    <property type="match status" value="1"/>
</dbReference>
<dbReference type="InterPro" id="IPR016032">
    <property type="entry name" value="Sig_transdc_resp-reg_C-effctor"/>
</dbReference>
<name>M1MVZ2_9CLOT</name>
<accession>M1MVZ2</accession>
<evidence type="ECO:0000256" key="6">
    <source>
        <dbReference type="ARBA" id="ARBA00023163"/>
    </source>
</evidence>
<dbReference type="Gene3D" id="1.10.10.10">
    <property type="entry name" value="Winged helix-like DNA-binding domain superfamily/Winged helix DNA-binding domain"/>
    <property type="match status" value="1"/>
</dbReference>
<dbReference type="InterPro" id="IPR036388">
    <property type="entry name" value="WH-like_DNA-bd_sf"/>
</dbReference>
<dbReference type="RefSeq" id="WP_015391998.1">
    <property type="nucleotide sequence ID" value="NC_020291.1"/>
</dbReference>
<evidence type="ECO:0000256" key="5">
    <source>
        <dbReference type="ARBA" id="ARBA00023125"/>
    </source>
</evidence>
<dbReference type="SMART" id="SM00448">
    <property type="entry name" value="REC"/>
    <property type="match status" value="1"/>
</dbReference>
<evidence type="ECO:0000313" key="13">
    <source>
        <dbReference type="Proteomes" id="UP000011728"/>
    </source>
</evidence>
<dbReference type="PROSITE" id="PS51755">
    <property type="entry name" value="OMPR_PHOB"/>
    <property type="match status" value="1"/>
</dbReference>
<dbReference type="HOGENOM" id="CLU_000445_30_1_9"/>
<dbReference type="PANTHER" id="PTHR48111:SF22">
    <property type="entry name" value="REGULATOR OF RPOS"/>
    <property type="match status" value="1"/>
</dbReference>
<feature type="modified residue" description="4-aspartylphosphate" evidence="8">
    <location>
        <position position="52"/>
    </location>
</feature>
<dbReference type="CDD" id="cd00383">
    <property type="entry name" value="trans_reg_C"/>
    <property type="match status" value="1"/>
</dbReference>
<feature type="domain" description="Response regulatory" evidence="10">
    <location>
        <begin position="2"/>
        <end position="117"/>
    </location>
</feature>
<dbReference type="SMART" id="SM00862">
    <property type="entry name" value="Trans_reg_C"/>
    <property type="match status" value="1"/>
</dbReference>
<proteinExistence type="predicted"/>
<dbReference type="PATRIC" id="fig|931276.5.peg.1895"/>
<gene>
    <name evidence="12" type="primary">arlR</name>
    <name evidence="12" type="ORF">Cspa_c19070</name>
</gene>
<evidence type="ECO:0000256" key="4">
    <source>
        <dbReference type="ARBA" id="ARBA00023015"/>
    </source>
</evidence>
<comment type="function">
    <text evidence="7">May play the central regulatory role in sporulation. It may be an element of the effector pathway responsible for the activation of sporulation genes in response to nutritional stress. Spo0A may act in concert with spo0H (a sigma factor) to control the expression of some genes that are critical to the sporulation process.</text>
</comment>
<sequence>MKILFAEDDIRLGKLITHMLKKESKYHAEWVNNGNEALFLASNFHYDLIILDWMMPEMDGITVCRKLREKEYNGAILILTAKDFVSDKVEGLDAGADDFLVKPFEFEELFARIRALSRRGTQQIKADIIQYKDILLNRTTFILQIRGKEIQLTPTEFQLLDLLIINQGCALTREVIHDRVWGYESDVNYNTIDAFIRILRKKIDDAGYPSLIKSIRGVGYRIE</sequence>
<keyword evidence="5 9" id="KW-0238">DNA-binding</keyword>
<dbReference type="Pfam" id="PF00486">
    <property type="entry name" value="Trans_reg_C"/>
    <property type="match status" value="1"/>
</dbReference>
<dbReference type="InterPro" id="IPR001789">
    <property type="entry name" value="Sig_transdc_resp-reg_receiver"/>
</dbReference>
<dbReference type="GO" id="GO:0032993">
    <property type="term" value="C:protein-DNA complex"/>
    <property type="evidence" value="ECO:0007669"/>
    <property type="project" value="TreeGrafter"/>
</dbReference>
<evidence type="ECO:0000256" key="2">
    <source>
        <dbReference type="ARBA" id="ARBA00022553"/>
    </source>
</evidence>
<dbReference type="OrthoDB" id="9790442at2"/>
<dbReference type="InterPro" id="IPR039420">
    <property type="entry name" value="WalR-like"/>
</dbReference>
<evidence type="ECO:0000256" key="7">
    <source>
        <dbReference type="ARBA" id="ARBA00024867"/>
    </source>
</evidence>
<dbReference type="GO" id="GO:0006355">
    <property type="term" value="P:regulation of DNA-templated transcription"/>
    <property type="evidence" value="ECO:0007669"/>
    <property type="project" value="InterPro"/>
</dbReference>
<dbReference type="InterPro" id="IPR001867">
    <property type="entry name" value="OmpR/PhoB-type_DNA-bd"/>
</dbReference>
<evidence type="ECO:0000313" key="12">
    <source>
        <dbReference type="EMBL" id="AGF55677.1"/>
    </source>
</evidence>
<keyword evidence="4" id="KW-0805">Transcription regulation</keyword>
<feature type="DNA-binding region" description="OmpR/PhoB-type" evidence="9">
    <location>
        <begin position="126"/>
        <end position="223"/>
    </location>
</feature>
<organism evidence="12 13">
    <name type="scientific">Clostridium saccharoperbutylacetonicum N1-4(HMT)</name>
    <dbReference type="NCBI Taxonomy" id="931276"/>
    <lineage>
        <taxon>Bacteria</taxon>
        <taxon>Bacillati</taxon>
        <taxon>Bacillota</taxon>
        <taxon>Clostridia</taxon>
        <taxon>Eubacteriales</taxon>
        <taxon>Clostridiaceae</taxon>
        <taxon>Clostridium</taxon>
    </lineage>
</organism>
<dbReference type="Proteomes" id="UP000011728">
    <property type="component" value="Chromosome"/>
</dbReference>
<dbReference type="GO" id="GO:0000976">
    <property type="term" value="F:transcription cis-regulatory region binding"/>
    <property type="evidence" value="ECO:0007669"/>
    <property type="project" value="TreeGrafter"/>
</dbReference>
<keyword evidence="3" id="KW-0902">Two-component regulatory system</keyword>
<dbReference type="PANTHER" id="PTHR48111">
    <property type="entry name" value="REGULATOR OF RPOS"/>
    <property type="match status" value="1"/>
</dbReference>
<keyword evidence="6" id="KW-0804">Transcription</keyword>
<keyword evidence="13" id="KW-1185">Reference proteome</keyword>
<keyword evidence="2 8" id="KW-0597">Phosphoprotein</keyword>
<dbReference type="AlphaFoldDB" id="M1MVZ2"/>
<evidence type="ECO:0000259" key="11">
    <source>
        <dbReference type="PROSITE" id="PS51755"/>
    </source>
</evidence>
<dbReference type="EMBL" id="CP004121">
    <property type="protein sequence ID" value="AGF55677.1"/>
    <property type="molecule type" value="Genomic_DNA"/>
</dbReference>
<dbReference type="Pfam" id="PF00072">
    <property type="entry name" value="Response_reg"/>
    <property type="match status" value="1"/>
</dbReference>
<evidence type="ECO:0000256" key="8">
    <source>
        <dbReference type="PROSITE-ProRule" id="PRU00169"/>
    </source>
</evidence>
<dbReference type="KEGG" id="csr:Cspa_c19070"/>
<evidence type="ECO:0000259" key="10">
    <source>
        <dbReference type="PROSITE" id="PS50110"/>
    </source>
</evidence>
<dbReference type="eggNOG" id="COG0745">
    <property type="taxonomic scope" value="Bacteria"/>
</dbReference>
<dbReference type="Gene3D" id="6.10.250.690">
    <property type="match status" value="1"/>
</dbReference>
<dbReference type="GO" id="GO:0005829">
    <property type="term" value="C:cytosol"/>
    <property type="evidence" value="ECO:0007669"/>
    <property type="project" value="TreeGrafter"/>
</dbReference>
<evidence type="ECO:0000256" key="9">
    <source>
        <dbReference type="PROSITE-ProRule" id="PRU01091"/>
    </source>
</evidence>
<dbReference type="PROSITE" id="PS50110">
    <property type="entry name" value="RESPONSE_REGULATORY"/>
    <property type="match status" value="1"/>
</dbReference>
<protein>
    <recommendedName>
        <fullName evidence="1">Stage 0 sporulation protein A homolog</fullName>
    </recommendedName>
</protein>
<feature type="domain" description="OmpR/PhoB-type" evidence="11">
    <location>
        <begin position="126"/>
        <end position="223"/>
    </location>
</feature>
<dbReference type="InterPro" id="IPR011006">
    <property type="entry name" value="CheY-like_superfamily"/>
</dbReference>
<evidence type="ECO:0000256" key="1">
    <source>
        <dbReference type="ARBA" id="ARBA00018672"/>
    </source>
</evidence>
<dbReference type="GO" id="GO:0000156">
    <property type="term" value="F:phosphorelay response regulator activity"/>
    <property type="evidence" value="ECO:0007669"/>
    <property type="project" value="TreeGrafter"/>
</dbReference>